<dbReference type="RefSeq" id="WP_181015634.1">
    <property type="nucleotide sequence ID" value="NZ_LPWH01000123.1"/>
</dbReference>
<dbReference type="Pfam" id="PF00005">
    <property type="entry name" value="ABC_tran"/>
    <property type="match status" value="1"/>
</dbReference>
<dbReference type="InterPro" id="IPR003593">
    <property type="entry name" value="AAA+_ATPase"/>
</dbReference>
<dbReference type="PANTHER" id="PTHR42794:SF1">
    <property type="entry name" value="HEMIN IMPORT ATP-BINDING PROTEIN HMUV"/>
    <property type="match status" value="1"/>
</dbReference>
<dbReference type="InterPro" id="IPR003439">
    <property type="entry name" value="ABC_transporter-like_ATP-bd"/>
</dbReference>
<dbReference type="SUPFAM" id="SSF52540">
    <property type="entry name" value="P-loop containing nucleoside triphosphate hydrolases"/>
    <property type="match status" value="1"/>
</dbReference>
<evidence type="ECO:0000256" key="3">
    <source>
        <dbReference type="ARBA" id="ARBA00022840"/>
    </source>
</evidence>
<gene>
    <name evidence="7" type="ORF">AU468_13730</name>
</gene>
<dbReference type="GO" id="GO:0005524">
    <property type="term" value="F:ATP binding"/>
    <property type="evidence" value="ECO:0007669"/>
    <property type="project" value="UniProtKB-KW"/>
</dbReference>
<protein>
    <recommendedName>
        <fullName evidence="6">ABC transporter domain-containing protein</fullName>
    </recommendedName>
</protein>
<dbReference type="PROSITE" id="PS00211">
    <property type="entry name" value="ABC_TRANSPORTER_1"/>
    <property type="match status" value="1"/>
</dbReference>
<evidence type="ECO:0000256" key="5">
    <source>
        <dbReference type="ARBA" id="ARBA00037066"/>
    </source>
</evidence>
<accession>A0A2S4JG78</accession>
<evidence type="ECO:0000256" key="2">
    <source>
        <dbReference type="ARBA" id="ARBA00022741"/>
    </source>
</evidence>
<comment type="function">
    <text evidence="5">Part of the ABC transporter complex HmuTUV involved in hemin import. Responsible for energy coupling to the transport system.</text>
</comment>
<dbReference type="PANTHER" id="PTHR42794">
    <property type="entry name" value="HEMIN IMPORT ATP-BINDING PROTEIN HMUV"/>
    <property type="match status" value="1"/>
</dbReference>
<name>A0A2S4JG78_9SPIO</name>
<evidence type="ECO:0000313" key="7">
    <source>
        <dbReference type="EMBL" id="POQ98410.1"/>
    </source>
</evidence>
<dbReference type="GO" id="GO:0016887">
    <property type="term" value="F:ATP hydrolysis activity"/>
    <property type="evidence" value="ECO:0007669"/>
    <property type="project" value="InterPro"/>
</dbReference>
<keyword evidence="1" id="KW-0813">Transport</keyword>
<evidence type="ECO:0000256" key="4">
    <source>
        <dbReference type="ARBA" id="ARBA00022967"/>
    </source>
</evidence>
<dbReference type="EMBL" id="LPWH01000123">
    <property type="protein sequence ID" value="POQ98410.1"/>
    <property type="molecule type" value="Genomic_DNA"/>
</dbReference>
<feature type="domain" description="ABC transporter" evidence="6">
    <location>
        <begin position="11"/>
        <end position="248"/>
    </location>
</feature>
<keyword evidence="8" id="KW-1185">Reference proteome</keyword>
<dbReference type="PROSITE" id="PS50893">
    <property type="entry name" value="ABC_TRANSPORTER_2"/>
    <property type="match status" value="1"/>
</dbReference>
<keyword evidence="4" id="KW-1278">Translocase</keyword>
<comment type="caution">
    <text evidence="7">The sequence shown here is derived from an EMBL/GenBank/DDBJ whole genome shotgun (WGS) entry which is preliminary data.</text>
</comment>
<reference evidence="8" key="1">
    <citation type="submission" date="2015-12" db="EMBL/GenBank/DDBJ databases">
        <authorList>
            <person name="Lodha T.D."/>
            <person name="Chintalapati S."/>
            <person name="Chintalapati V.R."/>
            <person name="Sravanthi T."/>
        </authorList>
    </citation>
    <scope>NUCLEOTIDE SEQUENCE [LARGE SCALE GENOMIC DNA]</scope>
    <source>
        <strain evidence="8">JC133</strain>
    </source>
</reference>
<evidence type="ECO:0000259" key="6">
    <source>
        <dbReference type="PROSITE" id="PS50893"/>
    </source>
</evidence>
<dbReference type="Proteomes" id="UP000237350">
    <property type="component" value="Unassembled WGS sequence"/>
</dbReference>
<sequence length="274" mass="30260">MTSCEKRAAGIRVRNLFFDYHLRPCLKGVGLDLQPGEILGVLGPNGSGKSTLLKTLFGHLKAREGEIELAGLPLESLTPRERARRVAFVPQNSGLRAPLTVFQAVLMGRYSRKGSRFGGYSGNDFRLAEQVLRDLSLSEFIHRPVTELSGGEFQKVLLARAFVQEAPVIFLDEATSNLDIHHTLEIMATVQDKVVREGLSVVSVMHDLNLAASWCDRIAIMKEGAVFVCGDPREVITREIIRQVYGVSLVVHHDQEGIPYVLPRVSATREVSCA</sequence>
<keyword evidence="3" id="KW-0067">ATP-binding</keyword>
<dbReference type="SMART" id="SM00382">
    <property type="entry name" value="AAA"/>
    <property type="match status" value="1"/>
</dbReference>
<organism evidence="7 8">
    <name type="scientific">Alkalispirochaeta sphaeroplastigenens</name>
    <dbReference type="NCBI Taxonomy" id="1187066"/>
    <lineage>
        <taxon>Bacteria</taxon>
        <taxon>Pseudomonadati</taxon>
        <taxon>Spirochaetota</taxon>
        <taxon>Spirochaetia</taxon>
        <taxon>Spirochaetales</taxon>
        <taxon>Spirochaetaceae</taxon>
        <taxon>Alkalispirochaeta</taxon>
    </lineage>
</organism>
<evidence type="ECO:0000256" key="1">
    <source>
        <dbReference type="ARBA" id="ARBA00022448"/>
    </source>
</evidence>
<keyword evidence="2" id="KW-0547">Nucleotide-binding</keyword>
<dbReference type="InterPro" id="IPR017871">
    <property type="entry name" value="ABC_transporter-like_CS"/>
</dbReference>
<dbReference type="CDD" id="cd03214">
    <property type="entry name" value="ABC_Iron-Siderophores_B12_Hemin"/>
    <property type="match status" value="1"/>
</dbReference>
<dbReference type="Gene3D" id="3.40.50.300">
    <property type="entry name" value="P-loop containing nucleotide triphosphate hydrolases"/>
    <property type="match status" value="1"/>
</dbReference>
<proteinExistence type="predicted"/>
<dbReference type="InterPro" id="IPR027417">
    <property type="entry name" value="P-loop_NTPase"/>
</dbReference>
<evidence type="ECO:0000313" key="8">
    <source>
        <dbReference type="Proteomes" id="UP000237350"/>
    </source>
</evidence>
<dbReference type="AlphaFoldDB" id="A0A2S4JG78"/>
<dbReference type="FunFam" id="3.40.50.300:FF:000134">
    <property type="entry name" value="Iron-enterobactin ABC transporter ATP-binding protein"/>
    <property type="match status" value="1"/>
</dbReference>